<name>A0A814MDP5_9BILA</name>
<feature type="compositionally biased region" description="Polar residues" evidence="5">
    <location>
        <begin position="154"/>
        <end position="188"/>
    </location>
</feature>
<keyword evidence="3" id="KW-0862">Zinc</keyword>
<keyword evidence="1" id="KW-0479">Metal-binding</keyword>
<feature type="compositionally biased region" description="Low complexity" evidence="5">
    <location>
        <begin position="112"/>
        <end position="123"/>
    </location>
</feature>
<feature type="compositionally biased region" description="Low complexity" evidence="5">
    <location>
        <begin position="28"/>
        <end position="41"/>
    </location>
</feature>
<dbReference type="CDD" id="cd16454">
    <property type="entry name" value="RING-H2_PA-TM-RING"/>
    <property type="match status" value="1"/>
</dbReference>
<dbReference type="InterPro" id="IPR001841">
    <property type="entry name" value="Znf_RING"/>
</dbReference>
<gene>
    <name evidence="7" type="ORF">QVE165_LOCUS19009</name>
</gene>
<feature type="domain" description="RING-type" evidence="6">
    <location>
        <begin position="350"/>
        <end position="391"/>
    </location>
</feature>
<dbReference type="InterPro" id="IPR013083">
    <property type="entry name" value="Znf_RING/FYVE/PHD"/>
</dbReference>
<organism evidence="7 8">
    <name type="scientific">Adineta steineri</name>
    <dbReference type="NCBI Taxonomy" id="433720"/>
    <lineage>
        <taxon>Eukaryota</taxon>
        <taxon>Metazoa</taxon>
        <taxon>Spiralia</taxon>
        <taxon>Gnathifera</taxon>
        <taxon>Rotifera</taxon>
        <taxon>Eurotatoria</taxon>
        <taxon>Bdelloidea</taxon>
        <taxon>Adinetida</taxon>
        <taxon>Adinetidae</taxon>
        <taxon>Adineta</taxon>
    </lineage>
</organism>
<evidence type="ECO:0000313" key="7">
    <source>
        <dbReference type="EMBL" id="CAF1076981.1"/>
    </source>
</evidence>
<feature type="compositionally biased region" description="Polar residues" evidence="5">
    <location>
        <begin position="1"/>
        <end position="10"/>
    </location>
</feature>
<protein>
    <recommendedName>
        <fullName evidence="6">RING-type domain-containing protein</fullName>
    </recommendedName>
</protein>
<dbReference type="GO" id="GO:0008270">
    <property type="term" value="F:zinc ion binding"/>
    <property type="evidence" value="ECO:0007669"/>
    <property type="project" value="UniProtKB-KW"/>
</dbReference>
<dbReference type="OrthoDB" id="8062037at2759"/>
<feature type="region of interest" description="Disordered" evidence="5">
    <location>
        <begin position="1"/>
        <end position="53"/>
    </location>
</feature>
<dbReference type="SMART" id="SM00184">
    <property type="entry name" value="RING"/>
    <property type="match status" value="1"/>
</dbReference>
<comment type="caution">
    <text evidence="7">The sequence shown here is derived from an EMBL/GenBank/DDBJ whole genome shotgun (WGS) entry which is preliminary data.</text>
</comment>
<accession>A0A814MDP5</accession>
<feature type="compositionally biased region" description="Basic residues" evidence="5">
    <location>
        <begin position="95"/>
        <end position="111"/>
    </location>
</feature>
<dbReference type="GO" id="GO:0005634">
    <property type="term" value="C:nucleus"/>
    <property type="evidence" value="ECO:0007669"/>
    <property type="project" value="TreeGrafter"/>
</dbReference>
<dbReference type="Proteomes" id="UP000663832">
    <property type="component" value="Unassembled WGS sequence"/>
</dbReference>
<dbReference type="InterPro" id="IPR051834">
    <property type="entry name" value="RING_finger_E3_ligase"/>
</dbReference>
<dbReference type="GO" id="GO:0006511">
    <property type="term" value="P:ubiquitin-dependent protein catabolic process"/>
    <property type="evidence" value="ECO:0007669"/>
    <property type="project" value="TreeGrafter"/>
</dbReference>
<dbReference type="AlphaFoldDB" id="A0A814MDP5"/>
<dbReference type="GO" id="GO:0061630">
    <property type="term" value="F:ubiquitin protein ligase activity"/>
    <property type="evidence" value="ECO:0007669"/>
    <property type="project" value="TreeGrafter"/>
</dbReference>
<evidence type="ECO:0000256" key="4">
    <source>
        <dbReference type="PROSITE-ProRule" id="PRU00175"/>
    </source>
</evidence>
<evidence type="ECO:0000259" key="6">
    <source>
        <dbReference type="PROSITE" id="PS50089"/>
    </source>
</evidence>
<dbReference type="PANTHER" id="PTHR45931">
    <property type="entry name" value="SI:CH211-59O9.10"/>
    <property type="match status" value="1"/>
</dbReference>
<dbReference type="SUPFAM" id="SSF57850">
    <property type="entry name" value="RING/U-box"/>
    <property type="match status" value="1"/>
</dbReference>
<evidence type="ECO:0000313" key="8">
    <source>
        <dbReference type="Proteomes" id="UP000663832"/>
    </source>
</evidence>
<reference evidence="7" key="1">
    <citation type="submission" date="2021-02" db="EMBL/GenBank/DDBJ databases">
        <authorList>
            <person name="Nowell W R."/>
        </authorList>
    </citation>
    <scope>NUCLEOTIDE SEQUENCE</scope>
</reference>
<sequence length="396" mass="46282">MARQYSNRSFIPTHEYPSSDNSSRRYRQSSQSQNNFSYFQYPPHREINNHHHSSLPFSRITASATTPNYRFENPSAASFTRHPPWFDGDWEDHHHHGSTSHHNNNHIKRQRSSTTNNSTNSQSYHHHQHQQHRHQHERKRSRNNENEYHPHYQPYSNHRSANPTSHHTPSFSRSINNESYNRSVQPHHQSPPVATSYRQSMPSSSSSASNTYHRRNAMTFEPTLYHPPIFHQTSMSTHIHQRPSSSFLLNNLLHRIIDAHAASYNNNHIQYHHPHPPTSASIDLIAYAWMSPSHEIFSVPSTFNIQFSDIFDLIMPDETPVVGLTDSELERLPTIIYSKTCKNIKIDDKCAVCLSEYINGEELKRLRCKHYFHSECINPWLKTSTRCPICRGEQTN</sequence>
<dbReference type="PROSITE" id="PS50089">
    <property type="entry name" value="ZF_RING_2"/>
    <property type="match status" value="1"/>
</dbReference>
<evidence type="ECO:0000256" key="1">
    <source>
        <dbReference type="ARBA" id="ARBA00022723"/>
    </source>
</evidence>
<dbReference type="Gene3D" id="3.30.40.10">
    <property type="entry name" value="Zinc/RING finger domain, C3HC4 (zinc finger)"/>
    <property type="match status" value="1"/>
</dbReference>
<keyword evidence="8" id="KW-1185">Reference proteome</keyword>
<dbReference type="Pfam" id="PF13639">
    <property type="entry name" value="zf-RING_2"/>
    <property type="match status" value="1"/>
</dbReference>
<evidence type="ECO:0000256" key="5">
    <source>
        <dbReference type="SAM" id="MobiDB-lite"/>
    </source>
</evidence>
<feature type="region of interest" description="Disordered" evidence="5">
    <location>
        <begin position="94"/>
        <end position="210"/>
    </location>
</feature>
<evidence type="ECO:0000256" key="3">
    <source>
        <dbReference type="ARBA" id="ARBA00022833"/>
    </source>
</evidence>
<dbReference type="PANTHER" id="PTHR45931:SF3">
    <property type="entry name" value="RING ZINC FINGER-CONTAINING PROTEIN"/>
    <property type="match status" value="1"/>
</dbReference>
<feature type="compositionally biased region" description="Low complexity" evidence="5">
    <location>
        <begin position="196"/>
        <end position="209"/>
    </location>
</feature>
<dbReference type="EMBL" id="CAJNOM010000114">
    <property type="protein sequence ID" value="CAF1076981.1"/>
    <property type="molecule type" value="Genomic_DNA"/>
</dbReference>
<feature type="compositionally biased region" description="Basic residues" evidence="5">
    <location>
        <begin position="124"/>
        <end position="141"/>
    </location>
</feature>
<keyword evidence="2 4" id="KW-0863">Zinc-finger</keyword>
<evidence type="ECO:0000256" key="2">
    <source>
        <dbReference type="ARBA" id="ARBA00022771"/>
    </source>
</evidence>
<proteinExistence type="predicted"/>